<keyword evidence="2" id="KW-1185">Reference proteome</keyword>
<protein>
    <submittedName>
        <fullName evidence="1">Uncharacterized protein</fullName>
    </submittedName>
</protein>
<organism evidence="1 2">
    <name type="scientific">Entomophthora muscae</name>
    <dbReference type="NCBI Taxonomy" id="34485"/>
    <lineage>
        <taxon>Eukaryota</taxon>
        <taxon>Fungi</taxon>
        <taxon>Fungi incertae sedis</taxon>
        <taxon>Zoopagomycota</taxon>
        <taxon>Entomophthoromycotina</taxon>
        <taxon>Entomophthoromycetes</taxon>
        <taxon>Entomophthorales</taxon>
        <taxon>Entomophthoraceae</taxon>
        <taxon>Entomophthora</taxon>
    </lineage>
</organism>
<gene>
    <name evidence="1" type="ORF">DSO57_1022406</name>
</gene>
<sequence>MFISFLLLVQQIFATRTPAIPAQHGVIVEYRNRICSYTELDPSHHFYPSIHPLCLLEPPDKWPLVSKTAFYYDATKNECVKGSAGLTSWCSAFVTKERCESKCINPKNSPKPLAQRNVIDAFESSQQLLECKPKRKTTTCSIILGRIHTCECEEKSRQGKSTFTTMDPHVTNL</sequence>
<dbReference type="Proteomes" id="UP001165960">
    <property type="component" value="Unassembled WGS sequence"/>
</dbReference>
<comment type="caution">
    <text evidence="1">The sequence shown here is derived from an EMBL/GenBank/DDBJ whole genome shotgun (WGS) entry which is preliminary data.</text>
</comment>
<proteinExistence type="predicted"/>
<accession>A0ACC2RHU5</accession>
<dbReference type="EMBL" id="QTSX02007212">
    <property type="protein sequence ID" value="KAJ9049632.1"/>
    <property type="molecule type" value="Genomic_DNA"/>
</dbReference>
<evidence type="ECO:0000313" key="1">
    <source>
        <dbReference type="EMBL" id="KAJ9049632.1"/>
    </source>
</evidence>
<name>A0ACC2RHU5_9FUNG</name>
<evidence type="ECO:0000313" key="2">
    <source>
        <dbReference type="Proteomes" id="UP001165960"/>
    </source>
</evidence>
<reference evidence="1" key="1">
    <citation type="submission" date="2022-04" db="EMBL/GenBank/DDBJ databases">
        <title>Genome of the entomopathogenic fungus Entomophthora muscae.</title>
        <authorList>
            <person name="Elya C."/>
            <person name="Lovett B.R."/>
            <person name="Lee E."/>
            <person name="Macias A.M."/>
            <person name="Hajek A.E."/>
            <person name="De Bivort B.L."/>
            <person name="Kasson M.T."/>
            <person name="De Fine Licht H.H."/>
            <person name="Stajich J.E."/>
        </authorList>
    </citation>
    <scope>NUCLEOTIDE SEQUENCE</scope>
    <source>
        <strain evidence="1">Berkeley</strain>
    </source>
</reference>